<comment type="caution">
    <text evidence="4">The sequence shown here is derived from an EMBL/GenBank/DDBJ whole genome shotgun (WGS) entry which is preliminary data.</text>
</comment>
<dbReference type="PANTHER" id="PTHR42870">
    <property type="entry name" value="ACETYL-COA C-ACETYLTRANSFERASE"/>
    <property type="match status" value="1"/>
</dbReference>
<dbReference type="AlphaFoldDB" id="A0A7J3VUK1"/>
<name>A0A7J3VUK1_CALS0</name>
<feature type="domain" description="Thiolase N-terminal" evidence="2">
    <location>
        <begin position="5"/>
        <end position="223"/>
    </location>
</feature>
<accession>A0A7J3VUK1</accession>
<dbReference type="Pfam" id="PF00108">
    <property type="entry name" value="Thiolase_N"/>
    <property type="match status" value="1"/>
</dbReference>
<dbReference type="InterPro" id="IPR020616">
    <property type="entry name" value="Thiolase_N"/>
</dbReference>
<keyword evidence="1" id="KW-0414">Isoprene biosynthesis</keyword>
<dbReference type="Gene3D" id="3.40.47.10">
    <property type="match status" value="1"/>
</dbReference>
<proteinExistence type="predicted"/>
<dbReference type="GO" id="GO:0016747">
    <property type="term" value="F:acyltransferase activity, transferring groups other than amino-acyl groups"/>
    <property type="evidence" value="ECO:0007669"/>
    <property type="project" value="InterPro"/>
</dbReference>
<evidence type="ECO:0000259" key="2">
    <source>
        <dbReference type="Pfam" id="PF00108"/>
    </source>
</evidence>
<dbReference type="CDD" id="cd00829">
    <property type="entry name" value="SCP-x_thiolase"/>
    <property type="match status" value="1"/>
</dbReference>
<dbReference type="PIRSF" id="PIRSF000429">
    <property type="entry name" value="Ac-CoA_Ac_transf"/>
    <property type="match status" value="1"/>
</dbReference>
<dbReference type="InterPro" id="IPR055140">
    <property type="entry name" value="Thiolase_C_2"/>
</dbReference>
<sequence length="384" mass="41840">MVRRVAVVGAGMTYFRSMSPLTSEELVFEAVSKCLDDCGMSSEDVEAVVAGSAPDAFDGYHHKGVLAVEPSAATCKPFSRVFVGGGTGVGCAVAGWWHVASGLFDRVLVVAWEKMSHPYPHAQQLFRTIFDPVLEQPLGPNLIWIFALEMRRYMEAHQLSKDLIARVAVKNKSNALDHPYAQLGAKITVDDVLNSPILVWPVNRLDISPTSDGAVALMFVSEDEARKITDTPVWVDGVGSCLDSQFWTNRDLAYPYYVYLAAQQAYRMAGITNPLKEIDVFEPYDPFTYKELHHLDALLGKPGLAPKLLAEGQLERDGDVPTSPSGGLLGVGNPIAAAGLMKVAELYWQLSGRAGRRQVPNAYVGVAQAWGDLMQVGQVVVCRS</sequence>
<dbReference type="Pfam" id="PF22691">
    <property type="entry name" value="Thiolase_C_1"/>
    <property type="match status" value="1"/>
</dbReference>
<dbReference type="InterPro" id="IPR002155">
    <property type="entry name" value="Thiolase"/>
</dbReference>
<feature type="domain" description="Thiolase C-terminal" evidence="3">
    <location>
        <begin position="250"/>
        <end position="381"/>
    </location>
</feature>
<dbReference type="PANTHER" id="PTHR42870:SF7">
    <property type="entry name" value="ACETYL-COA C-ACETYLTRANSFERASE (ACETOACETYL-COA THIOLASE) (ACAB-3)"/>
    <property type="match status" value="1"/>
</dbReference>
<organism evidence="4">
    <name type="scientific">Caldiarchaeum subterraneum</name>
    <dbReference type="NCBI Taxonomy" id="311458"/>
    <lineage>
        <taxon>Archaea</taxon>
        <taxon>Nitrososphaerota</taxon>
        <taxon>Candidatus Caldarchaeales</taxon>
        <taxon>Candidatus Caldarchaeaceae</taxon>
        <taxon>Candidatus Caldarchaeum</taxon>
    </lineage>
</organism>
<evidence type="ECO:0000259" key="3">
    <source>
        <dbReference type="Pfam" id="PF22691"/>
    </source>
</evidence>
<reference evidence="4" key="1">
    <citation type="journal article" date="2020" name="mSystems">
        <title>Genome- and Community-Level Interaction Insights into Carbon Utilization and Element Cycling Functions of Hydrothermarchaeota in Hydrothermal Sediment.</title>
        <authorList>
            <person name="Zhou Z."/>
            <person name="Liu Y."/>
            <person name="Xu W."/>
            <person name="Pan J."/>
            <person name="Luo Z.H."/>
            <person name="Li M."/>
        </authorList>
    </citation>
    <scope>NUCLEOTIDE SEQUENCE [LARGE SCALE GENOMIC DNA]</scope>
    <source>
        <strain evidence="4">SpSt-1074</strain>
    </source>
</reference>
<evidence type="ECO:0000313" key="4">
    <source>
        <dbReference type="EMBL" id="HHM44625.1"/>
    </source>
</evidence>
<dbReference type="EMBL" id="DRXH01000170">
    <property type="protein sequence ID" value="HHM44625.1"/>
    <property type="molecule type" value="Genomic_DNA"/>
</dbReference>
<evidence type="ECO:0000256" key="1">
    <source>
        <dbReference type="ARBA" id="ARBA00023229"/>
    </source>
</evidence>
<dbReference type="SUPFAM" id="SSF53901">
    <property type="entry name" value="Thiolase-like"/>
    <property type="match status" value="2"/>
</dbReference>
<dbReference type="GO" id="GO:0008299">
    <property type="term" value="P:isoprenoid biosynthetic process"/>
    <property type="evidence" value="ECO:0007669"/>
    <property type="project" value="UniProtKB-KW"/>
</dbReference>
<protein>
    <submittedName>
        <fullName evidence="4">Thiolase domain-containing protein</fullName>
    </submittedName>
</protein>
<dbReference type="InterPro" id="IPR016039">
    <property type="entry name" value="Thiolase-like"/>
</dbReference>
<gene>
    <name evidence="4" type="ORF">ENM31_04950</name>
</gene>
<dbReference type="NCBIfam" id="NF004721">
    <property type="entry name" value="PRK06065.1"/>
    <property type="match status" value="1"/>
</dbReference>